<dbReference type="AlphaFoldDB" id="A0A0W8E1Y2"/>
<dbReference type="InterPro" id="IPR022516">
    <property type="entry name" value="CHP03798_Ocin"/>
</dbReference>
<dbReference type="Pfam" id="PF07862">
    <property type="entry name" value="Nif11"/>
    <property type="match status" value="1"/>
</dbReference>
<sequence>MQEKLNQLSAKLEADANLSEKLFRMQTPEEVQSLLKGEGLHFSLEEIRMLRDDIVKTLENDELLDEELDDVAGGSAQTVVKNVVNQGRREGKNVLRKIYRSGW</sequence>
<evidence type="ECO:0000313" key="2">
    <source>
        <dbReference type="EMBL" id="KUG02622.1"/>
    </source>
</evidence>
<dbReference type="InterPro" id="IPR012903">
    <property type="entry name" value="Nif11"/>
</dbReference>
<dbReference type="NCBIfam" id="TIGR03798">
    <property type="entry name" value="leader_Nif11"/>
    <property type="match status" value="1"/>
</dbReference>
<comment type="caution">
    <text evidence="2">The sequence shown here is derived from an EMBL/GenBank/DDBJ whole genome shotgun (WGS) entry which is preliminary data.</text>
</comment>
<organism evidence="2">
    <name type="scientific">hydrocarbon metagenome</name>
    <dbReference type="NCBI Taxonomy" id="938273"/>
    <lineage>
        <taxon>unclassified sequences</taxon>
        <taxon>metagenomes</taxon>
        <taxon>ecological metagenomes</taxon>
    </lineage>
</organism>
<name>A0A0W8E1Y2_9ZZZZ</name>
<accession>A0A0W8E1Y2</accession>
<feature type="domain" description="Nif11" evidence="1">
    <location>
        <begin position="2"/>
        <end position="46"/>
    </location>
</feature>
<proteinExistence type="predicted"/>
<evidence type="ECO:0000259" key="1">
    <source>
        <dbReference type="Pfam" id="PF07862"/>
    </source>
</evidence>
<reference evidence="2" key="1">
    <citation type="journal article" date="2015" name="Proc. Natl. Acad. Sci. U.S.A.">
        <title>Networks of energetic and metabolic interactions define dynamics in microbial communities.</title>
        <authorList>
            <person name="Embree M."/>
            <person name="Liu J.K."/>
            <person name="Al-Bassam M.M."/>
            <person name="Zengler K."/>
        </authorList>
    </citation>
    <scope>NUCLEOTIDE SEQUENCE</scope>
</reference>
<dbReference type="EMBL" id="LNQE01001916">
    <property type="protein sequence ID" value="KUG02622.1"/>
    <property type="molecule type" value="Genomic_DNA"/>
</dbReference>
<gene>
    <name evidence="2" type="ORF">ASZ90_019990</name>
</gene>
<protein>
    <recommendedName>
        <fullName evidence="1">Nif11 domain-containing protein</fullName>
    </recommendedName>
</protein>